<evidence type="ECO:0000259" key="9">
    <source>
        <dbReference type="Pfam" id="PF07662"/>
    </source>
</evidence>
<keyword evidence="6 7" id="KW-0472">Membrane</keyword>
<feature type="transmembrane region" description="Helical" evidence="7">
    <location>
        <begin position="243"/>
        <end position="266"/>
    </location>
</feature>
<dbReference type="GO" id="GO:0005337">
    <property type="term" value="F:nucleoside transmembrane transporter activity"/>
    <property type="evidence" value="ECO:0007669"/>
    <property type="project" value="InterPro"/>
</dbReference>
<evidence type="ECO:0000256" key="1">
    <source>
        <dbReference type="ARBA" id="ARBA00004651"/>
    </source>
</evidence>
<keyword evidence="3" id="KW-1003">Cell membrane</keyword>
<dbReference type="GO" id="GO:0015293">
    <property type="term" value="F:symporter activity"/>
    <property type="evidence" value="ECO:0007669"/>
    <property type="project" value="TreeGrafter"/>
</dbReference>
<dbReference type="GO" id="GO:0005886">
    <property type="term" value="C:plasma membrane"/>
    <property type="evidence" value="ECO:0007669"/>
    <property type="project" value="UniProtKB-SubCell"/>
</dbReference>
<gene>
    <name evidence="10" type="ORF">HMPREF9081_1151</name>
</gene>
<comment type="similarity">
    <text evidence="2">Belongs to the concentrative nucleoside transporter (CNT) (TC 2.A.41) family.</text>
</comment>
<evidence type="ECO:0000256" key="5">
    <source>
        <dbReference type="ARBA" id="ARBA00022989"/>
    </source>
</evidence>
<dbReference type="Proteomes" id="UP000004067">
    <property type="component" value="Unassembled WGS sequence"/>
</dbReference>
<evidence type="ECO:0000256" key="3">
    <source>
        <dbReference type="ARBA" id="ARBA00022475"/>
    </source>
</evidence>
<name>F5RLL5_9FIRM</name>
<dbReference type="InterPro" id="IPR011657">
    <property type="entry name" value="CNT_C_dom"/>
</dbReference>
<dbReference type="PANTHER" id="PTHR10590">
    <property type="entry name" value="SODIUM/NUCLEOSIDE COTRANSPORTER"/>
    <property type="match status" value="1"/>
</dbReference>
<feature type="domain" description="Concentrative nucleoside transporter C-terminal" evidence="9">
    <location>
        <begin position="192"/>
        <end position="394"/>
    </location>
</feature>
<dbReference type="OrthoDB" id="9766455at2"/>
<feature type="domain" description="Concentrative nucleoside transporter N-terminal" evidence="8">
    <location>
        <begin position="8"/>
        <end position="80"/>
    </location>
</feature>
<dbReference type="EMBL" id="AFHQ01000030">
    <property type="protein sequence ID" value="EGK60138.1"/>
    <property type="molecule type" value="Genomic_DNA"/>
</dbReference>
<dbReference type="RefSeq" id="WP_006306083.1">
    <property type="nucleotide sequence ID" value="NZ_GL892076.1"/>
</dbReference>
<dbReference type="PANTHER" id="PTHR10590:SF19">
    <property type="entry name" value="PURINE NUCLEOSIDE TRANSPORT PROTEIN NUPG"/>
    <property type="match status" value="1"/>
</dbReference>
<comment type="caution">
    <text evidence="10">The sequence shown here is derived from an EMBL/GenBank/DDBJ whole genome shotgun (WGS) entry which is preliminary data.</text>
</comment>
<sequence>MFFFVNLLGLVVFLGIGVLASRNRKEIQWRSVASLLTLNLMLAWFLTSFEIGREMITAAAAGFTELINISYVGIAFVFPDWVNVPQMNFFAAALLPILFVVPLFDILTYFGILPFVIRWIGKLLTFLTRAPKFESFFAIEMMFLGNTEALAVSKLQLMKMSKERVLTIGLMSMSCVTAALIAVYVKMMPAEYVVTAIPLNVINALLVSSLLHPVKVAPEEDTIATIHEGGGREPFFSYLAESIIGAGRLVLIICANVIAIVALLKCVDLLLGILHPSLSLELIFGVVLFPFAWLLGLAPTEAFQIAQYMGTKFITNEFVVMLQIQDVVRTWPAHMQAVMTVFITSFANLGTIGIILGCFKGLVDSERNTIVARNVSYMILSGLLVSLLSAAICGLFVW</sequence>
<evidence type="ECO:0000313" key="11">
    <source>
        <dbReference type="Proteomes" id="UP000004067"/>
    </source>
</evidence>
<accession>F5RLL5</accession>
<feature type="transmembrane region" description="Helical" evidence="7">
    <location>
        <begin position="56"/>
        <end position="78"/>
    </location>
</feature>
<protein>
    <submittedName>
        <fullName evidence="10">CNT family concentrative nucleoside transporter</fullName>
    </submittedName>
</protein>
<evidence type="ECO:0000256" key="7">
    <source>
        <dbReference type="SAM" id="Phobius"/>
    </source>
</evidence>
<dbReference type="InterPro" id="IPR002668">
    <property type="entry name" value="CNT_N_dom"/>
</dbReference>
<proteinExistence type="inferred from homology"/>
<evidence type="ECO:0000256" key="2">
    <source>
        <dbReference type="ARBA" id="ARBA00009033"/>
    </source>
</evidence>
<dbReference type="AlphaFoldDB" id="F5RLL5"/>
<dbReference type="InterPro" id="IPR008276">
    <property type="entry name" value="C_nuclsd_transpt"/>
</dbReference>
<dbReference type="STRING" id="888060.HMPREF9081_1151"/>
<feature type="transmembrane region" description="Helical" evidence="7">
    <location>
        <begin position="90"/>
        <end position="112"/>
    </location>
</feature>
<evidence type="ECO:0000256" key="6">
    <source>
        <dbReference type="ARBA" id="ARBA00023136"/>
    </source>
</evidence>
<feature type="transmembrane region" description="Helical" evidence="7">
    <location>
        <begin position="278"/>
        <end position="298"/>
    </location>
</feature>
<feature type="transmembrane region" description="Helical" evidence="7">
    <location>
        <begin position="337"/>
        <end position="363"/>
    </location>
</feature>
<dbReference type="HOGENOM" id="CLU_016813_0_0_9"/>
<feature type="transmembrane region" description="Helical" evidence="7">
    <location>
        <begin position="165"/>
        <end position="185"/>
    </location>
</feature>
<comment type="subcellular location">
    <subcellularLocation>
        <location evidence="1">Cell membrane</location>
        <topology evidence="1">Multi-pass membrane protein</topology>
    </subcellularLocation>
</comment>
<reference evidence="10 11" key="1">
    <citation type="submission" date="2011-04" db="EMBL/GenBank/DDBJ databases">
        <authorList>
            <person name="Muzny D."/>
            <person name="Qin X."/>
            <person name="Deng J."/>
            <person name="Jiang H."/>
            <person name="Liu Y."/>
            <person name="Qu J."/>
            <person name="Song X.-Z."/>
            <person name="Zhang L."/>
            <person name="Thornton R."/>
            <person name="Coyle M."/>
            <person name="Francisco L."/>
            <person name="Jackson L."/>
            <person name="Javaid M."/>
            <person name="Korchina V."/>
            <person name="Kovar C."/>
            <person name="Mata R."/>
            <person name="Mathew T."/>
            <person name="Ngo R."/>
            <person name="Nguyen L."/>
            <person name="Nguyen N."/>
            <person name="Okwuonu G."/>
            <person name="Ongeri F."/>
            <person name="Pham C."/>
            <person name="Simmons D."/>
            <person name="Wilczek-Boney K."/>
            <person name="Hale W."/>
            <person name="Jakkamsetti A."/>
            <person name="Pham P."/>
            <person name="Ruth R."/>
            <person name="San Lucas F."/>
            <person name="Warren J."/>
            <person name="Zhang J."/>
            <person name="Zhao Z."/>
            <person name="Zhou C."/>
            <person name="Zhu D."/>
            <person name="Lee S."/>
            <person name="Bess C."/>
            <person name="Blankenburg K."/>
            <person name="Forbes L."/>
            <person name="Fu Q."/>
            <person name="Gubbala S."/>
            <person name="Hirani K."/>
            <person name="Jayaseelan J.C."/>
            <person name="Lara F."/>
            <person name="Munidasa M."/>
            <person name="Palculict T."/>
            <person name="Patil S."/>
            <person name="Pu L.-L."/>
            <person name="Saada N."/>
            <person name="Tang L."/>
            <person name="Weissenberger G."/>
            <person name="Zhu Y."/>
            <person name="Hemphill L."/>
            <person name="Shang Y."/>
            <person name="Youmans B."/>
            <person name="Ayvaz T."/>
            <person name="Ross M."/>
            <person name="Santibanez J."/>
            <person name="Aqrawi P."/>
            <person name="Gross S."/>
            <person name="Joshi V."/>
            <person name="Fowler G."/>
            <person name="Nazareth L."/>
            <person name="Reid J."/>
            <person name="Worley K."/>
            <person name="Petrosino J."/>
            <person name="Highlander S."/>
            <person name="Gibbs R."/>
        </authorList>
    </citation>
    <scope>NUCLEOTIDE SEQUENCE [LARGE SCALE GENOMIC DNA]</scope>
    <source>
        <strain evidence="10 11">DSM 2778</strain>
    </source>
</reference>
<keyword evidence="4 7" id="KW-0812">Transmembrane</keyword>
<organism evidence="10 11">
    <name type="scientific">Centipeda periodontii DSM 2778</name>
    <dbReference type="NCBI Taxonomy" id="888060"/>
    <lineage>
        <taxon>Bacteria</taxon>
        <taxon>Bacillati</taxon>
        <taxon>Bacillota</taxon>
        <taxon>Negativicutes</taxon>
        <taxon>Selenomonadales</taxon>
        <taxon>Selenomonadaceae</taxon>
        <taxon>Centipeda</taxon>
    </lineage>
</organism>
<dbReference type="eggNOG" id="COG1972">
    <property type="taxonomic scope" value="Bacteria"/>
</dbReference>
<feature type="transmembrane region" description="Helical" evidence="7">
    <location>
        <begin position="375"/>
        <end position="397"/>
    </location>
</feature>
<feature type="transmembrane region" description="Helical" evidence="7">
    <location>
        <begin position="30"/>
        <end position="49"/>
    </location>
</feature>
<keyword evidence="5 7" id="KW-1133">Transmembrane helix</keyword>
<evidence type="ECO:0000256" key="4">
    <source>
        <dbReference type="ARBA" id="ARBA00022692"/>
    </source>
</evidence>
<dbReference type="Pfam" id="PF07662">
    <property type="entry name" value="Nucleos_tra2_C"/>
    <property type="match status" value="1"/>
</dbReference>
<evidence type="ECO:0000313" key="10">
    <source>
        <dbReference type="EMBL" id="EGK60138.1"/>
    </source>
</evidence>
<evidence type="ECO:0000259" key="8">
    <source>
        <dbReference type="Pfam" id="PF01773"/>
    </source>
</evidence>
<keyword evidence="11" id="KW-1185">Reference proteome</keyword>
<dbReference type="Pfam" id="PF01773">
    <property type="entry name" value="Nucleos_tra2_N"/>
    <property type="match status" value="1"/>
</dbReference>